<comment type="subcellular location">
    <subcellularLocation>
        <location evidence="11">Cytoplasm</location>
    </subcellularLocation>
</comment>
<dbReference type="RefSeq" id="WP_106474026.1">
    <property type="nucleotide sequence ID" value="NZ_CP027665.1"/>
</dbReference>
<feature type="domain" description="tRNA uridine 5-carboxymethylaminomethyl modification enzyme C-terminal subdomain" evidence="12">
    <location>
        <begin position="540"/>
        <end position="611"/>
    </location>
</feature>
<accession>A0A2S0MV34</accession>
<keyword evidence="5 11" id="KW-0285">Flavoprotein</keyword>
<evidence type="ECO:0000256" key="7">
    <source>
        <dbReference type="ARBA" id="ARBA00022827"/>
    </source>
</evidence>
<keyword evidence="11" id="KW-0963">Cytoplasm</keyword>
<proteinExistence type="inferred from homology"/>
<comment type="similarity">
    <text evidence="3 11">Belongs to the MnmG family.</text>
</comment>
<comment type="function">
    <text evidence="2 11">NAD-binding protein involved in the addition of a carboxymethylaminomethyl (cmnm) group at the wobble position (U34) of certain tRNAs, forming tRNA-cmnm(5)s(2)U34.</text>
</comment>
<evidence type="ECO:0000313" key="13">
    <source>
        <dbReference type="EMBL" id="AVO39722.1"/>
    </source>
</evidence>
<evidence type="ECO:0000256" key="6">
    <source>
        <dbReference type="ARBA" id="ARBA00022694"/>
    </source>
</evidence>
<organism evidence="13 14">
    <name type="scientific">Pukyongiella litopenaei</name>
    <dbReference type="NCBI Taxonomy" id="2605946"/>
    <lineage>
        <taxon>Bacteria</taxon>
        <taxon>Pseudomonadati</taxon>
        <taxon>Pseudomonadota</taxon>
        <taxon>Alphaproteobacteria</taxon>
        <taxon>Rhodobacterales</taxon>
        <taxon>Paracoccaceae</taxon>
        <taxon>Pukyongiella</taxon>
    </lineage>
</organism>
<keyword evidence="14" id="KW-1185">Reference proteome</keyword>
<dbReference type="FunFam" id="3.50.50.60:FF:000002">
    <property type="entry name" value="tRNA uridine 5-carboxymethylaminomethyl modification enzyme MnmG"/>
    <property type="match status" value="1"/>
</dbReference>
<evidence type="ECO:0000256" key="10">
    <source>
        <dbReference type="ARBA" id="ARBA00031800"/>
    </source>
</evidence>
<comment type="cofactor">
    <cofactor evidence="1 11">
        <name>FAD</name>
        <dbReference type="ChEBI" id="CHEBI:57692"/>
    </cofactor>
</comment>
<evidence type="ECO:0000259" key="12">
    <source>
        <dbReference type="SMART" id="SM01228"/>
    </source>
</evidence>
<dbReference type="NCBIfam" id="TIGR00136">
    <property type="entry name" value="mnmG_gidA"/>
    <property type="match status" value="1"/>
</dbReference>
<dbReference type="KEGG" id="thas:C6Y53_09125"/>
<dbReference type="PANTHER" id="PTHR11806:SF0">
    <property type="entry name" value="PROTEIN MTO1 HOMOLOG, MITOCHONDRIAL"/>
    <property type="match status" value="1"/>
</dbReference>
<dbReference type="InterPro" id="IPR002218">
    <property type="entry name" value="MnmG-rel"/>
</dbReference>
<evidence type="ECO:0000256" key="5">
    <source>
        <dbReference type="ARBA" id="ARBA00022630"/>
    </source>
</evidence>
<feature type="binding site" evidence="11">
    <location>
        <position position="124"/>
    </location>
    <ligand>
        <name>FAD</name>
        <dbReference type="ChEBI" id="CHEBI:57692"/>
    </ligand>
</feature>
<dbReference type="PROSITE" id="PS01280">
    <property type="entry name" value="GIDA_1"/>
    <property type="match status" value="1"/>
</dbReference>
<feature type="binding site" evidence="11">
    <location>
        <begin position="271"/>
        <end position="285"/>
    </location>
    <ligand>
        <name>NAD(+)</name>
        <dbReference type="ChEBI" id="CHEBI:57540"/>
    </ligand>
</feature>
<dbReference type="InterPro" id="IPR040131">
    <property type="entry name" value="MnmG_N"/>
</dbReference>
<evidence type="ECO:0000313" key="14">
    <source>
        <dbReference type="Proteomes" id="UP000237655"/>
    </source>
</evidence>
<evidence type="ECO:0000256" key="4">
    <source>
        <dbReference type="ARBA" id="ARBA00020461"/>
    </source>
</evidence>
<dbReference type="SUPFAM" id="SSF51905">
    <property type="entry name" value="FAD/NAD(P)-binding domain"/>
    <property type="match status" value="1"/>
</dbReference>
<dbReference type="HAMAP" id="MF_00129">
    <property type="entry name" value="MnmG_GidA"/>
    <property type="match status" value="1"/>
</dbReference>
<dbReference type="FunFam" id="3.50.50.60:FF:000082">
    <property type="entry name" value="protein MTO1 homolog, mitochondrial isoform X1"/>
    <property type="match status" value="1"/>
</dbReference>
<dbReference type="GO" id="GO:0002098">
    <property type="term" value="P:tRNA wobble uridine modification"/>
    <property type="evidence" value="ECO:0007669"/>
    <property type="project" value="InterPro"/>
</dbReference>
<dbReference type="PROSITE" id="PS01281">
    <property type="entry name" value="GIDA_2"/>
    <property type="match status" value="1"/>
</dbReference>
<evidence type="ECO:0000256" key="9">
    <source>
        <dbReference type="ARBA" id="ARBA00025948"/>
    </source>
</evidence>
<reference evidence="14" key="1">
    <citation type="submission" date="2018-03" db="EMBL/GenBank/DDBJ databases">
        <title>Genomic analysis of the strain SH-1 isolated from shrimp intestine.</title>
        <authorList>
            <person name="Kim Y.-S."/>
            <person name="Kim S.-E."/>
            <person name="Kim K.-H."/>
        </authorList>
    </citation>
    <scope>NUCLEOTIDE SEQUENCE [LARGE SCALE GENOMIC DNA]</scope>
    <source>
        <strain evidence="14">SH-1</strain>
    </source>
</reference>
<evidence type="ECO:0000256" key="11">
    <source>
        <dbReference type="HAMAP-Rule" id="MF_00129"/>
    </source>
</evidence>
<evidence type="ECO:0000256" key="2">
    <source>
        <dbReference type="ARBA" id="ARBA00003717"/>
    </source>
</evidence>
<evidence type="ECO:0000256" key="1">
    <source>
        <dbReference type="ARBA" id="ARBA00001974"/>
    </source>
</evidence>
<keyword evidence="7 11" id="KW-0274">FAD</keyword>
<dbReference type="InterPro" id="IPR044920">
    <property type="entry name" value="MnmG_C_subdom_sf"/>
</dbReference>
<comment type="subunit">
    <text evidence="9 11">Homodimer. Heterotetramer of two MnmE and two MnmG subunits.</text>
</comment>
<dbReference type="Pfam" id="PF21680">
    <property type="entry name" value="GIDA_C_1st"/>
    <property type="match status" value="1"/>
</dbReference>
<name>A0A2S0MV34_9RHOB</name>
<dbReference type="PANTHER" id="PTHR11806">
    <property type="entry name" value="GLUCOSE INHIBITED DIVISION PROTEIN A"/>
    <property type="match status" value="1"/>
</dbReference>
<dbReference type="InterPro" id="IPR047001">
    <property type="entry name" value="MnmG_C_subdom"/>
</dbReference>
<dbReference type="Gene3D" id="1.10.10.1800">
    <property type="entry name" value="tRNA uridine 5-carboxymethylaminomethyl modification enzyme MnmG/GidA"/>
    <property type="match status" value="1"/>
</dbReference>
<dbReference type="InterPro" id="IPR049312">
    <property type="entry name" value="GIDA_C_N"/>
</dbReference>
<dbReference type="GO" id="GO:0050660">
    <property type="term" value="F:flavin adenine dinucleotide binding"/>
    <property type="evidence" value="ECO:0007669"/>
    <property type="project" value="UniProtKB-UniRule"/>
</dbReference>
<evidence type="ECO:0000256" key="8">
    <source>
        <dbReference type="ARBA" id="ARBA00023027"/>
    </source>
</evidence>
<dbReference type="Proteomes" id="UP000237655">
    <property type="component" value="Chromosome"/>
</dbReference>
<dbReference type="Pfam" id="PF13932">
    <property type="entry name" value="SAM_GIDA_C"/>
    <property type="match status" value="1"/>
</dbReference>
<dbReference type="PRINTS" id="PR00411">
    <property type="entry name" value="PNDRDTASEI"/>
</dbReference>
<dbReference type="InterPro" id="IPR020595">
    <property type="entry name" value="MnmG-rel_CS"/>
</dbReference>
<dbReference type="EMBL" id="CP027665">
    <property type="protein sequence ID" value="AVO39722.1"/>
    <property type="molecule type" value="Genomic_DNA"/>
</dbReference>
<dbReference type="InterPro" id="IPR036188">
    <property type="entry name" value="FAD/NAD-bd_sf"/>
</dbReference>
<evidence type="ECO:0000256" key="3">
    <source>
        <dbReference type="ARBA" id="ARBA00007653"/>
    </source>
</evidence>
<feature type="binding site" evidence="11">
    <location>
        <position position="179"/>
    </location>
    <ligand>
        <name>FAD</name>
        <dbReference type="ChEBI" id="CHEBI:57692"/>
    </ligand>
</feature>
<dbReference type="Gene3D" id="1.10.150.570">
    <property type="entry name" value="GidA associated domain, C-terminal subdomain"/>
    <property type="match status" value="1"/>
</dbReference>
<dbReference type="GO" id="GO:0005829">
    <property type="term" value="C:cytosol"/>
    <property type="evidence" value="ECO:0007669"/>
    <property type="project" value="TreeGrafter"/>
</dbReference>
<dbReference type="FunFam" id="1.10.150.570:FF:000001">
    <property type="entry name" value="tRNA uridine 5-carboxymethylaminomethyl modification enzyme MnmG"/>
    <property type="match status" value="1"/>
</dbReference>
<keyword evidence="6 11" id="KW-0819">tRNA processing</keyword>
<feature type="binding site" evidence="11">
    <location>
        <begin position="12"/>
        <end position="17"/>
    </location>
    <ligand>
        <name>FAD</name>
        <dbReference type="ChEBI" id="CHEBI:57692"/>
    </ligand>
</feature>
<feature type="binding site" evidence="11">
    <location>
        <position position="368"/>
    </location>
    <ligand>
        <name>FAD</name>
        <dbReference type="ChEBI" id="CHEBI:57692"/>
    </ligand>
</feature>
<keyword evidence="8 11" id="KW-0520">NAD</keyword>
<dbReference type="Gene3D" id="3.50.50.60">
    <property type="entry name" value="FAD/NAD(P)-binding domain"/>
    <property type="match status" value="2"/>
</dbReference>
<sequence length="622" mass="68328">MKHSGFDVVVIGGGHAGCEAAHAAARMGADTALVTLSRDGIGVMSCNPAIGGLGKGHLVREIDAMDGVMGRVADRSGIQFRLLNRRKGPAVQGPRAQADRTIYRSAMLQEIEKRDNLTIVEGEVTDFIMKDGRISGVRLNDDSEISAKAVILTTGTFLRGVIHIGDKSWSGGRMGDKPSIRLAERLTSYELPLGRLKTGTPPRIARDSIDWAVLEMQPGDDYPTFFSFMTKAPACRQIECGITHTNEQTHEIIQKNLDKSAMYGGHIDGIGPRYCPSIEDKIVRFSDKTSHQVFLEPEGMDSETVYPNGISTSLPEDIQLDYVRSIKGMESADILQPGYAIEYDFVDPRVLTSQLALDRVPGLYLAGQINGTTGYEEAAAQGLVAGLNAALAVQGKEPAIFSRADSYIGVMIDDLTTRGVSEPYRMFTSRAEYRLSLRADNADQRLTTLGIELGCVGEGRRLSFEEKLEKLDKARELLTQGMYSPTQLVKAGIEVNQDGKKRSGLDVLAFPGVSFEELSPLIDNLSDVDGDTRRQIEREAQYANYIRRQKMDTEALKREEGQKIPAGFSFGAIEGLSNELKQKLERVRPENLAQASRIDGMTPAALVLILSRLKKEQRRKRA</sequence>
<dbReference type="AlphaFoldDB" id="A0A2S0MV34"/>
<gene>
    <name evidence="11 13" type="primary">mnmG</name>
    <name evidence="11" type="synonym">gidA</name>
    <name evidence="13" type="ORF">C6Y53_09125</name>
</gene>
<dbReference type="InterPro" id="IPR026904">
    <property type="entry name" value="MnmG_C"/>
</dbReference>
<dbReference type="SMART" id="SM01228">
    <property type="entry name" value="GIDA_assoc_3"/>
    <property type="match status" value="1"/>
</dbReference>
<dbReference type="PRINTS" id="PR00368">
    <property type="entry name" value="FADPNR"/>
</dbReference>
<dbReference type="InterPro" id="IPR004416">
    <property type="entry name" value="MnmG"/>
</dbReference>
<dbReference type="Pfam" id="PF01134">
    <property type="entry name" value="GIDA"/>
    <property type="match status" value="1"/>
</dbReference>
<protein>
    <recommendedName>
        <fullName evidence="4 11">tRNA uridine 5-carboxymethylaminomethyl modification enzyme MnmG</fullName>
    </recommendedName>
    <alternativeName>
        <fullName evidence="10 11">Glucose-inhibited division protein A</fullName>
    </alternativeName>
</protein>
<dbReference type="GO" id="GO:0030488">
    <property type="term" value="P:tRNA methylation"/>
    <property type="evidence" value="ECO:0007669"/>
    <property type="project" value="TreeGrafter"/>
</dbReference>